<comment type="caution">
    <text evidence="2">The sequence shown here is derived from an EMBL/GenBank/DDBJ whole genome shotgun (WGS) entry which is preliminary data.</text>
</comment>
<evidence type="ECO:0000313" key="3">
    <source>
        <dbReference type="Proteomes" id="UP000235145"/>
    </source>
</evidence>
<dbReference type="AlphaFoldDB" id="A0A9R1V9P7"/>
<proteinExistence type="predicted"/>
<organism evidence="2 3">
    <name type="scientific">Lactuca sativa</name>
    <name type="common">Garden lettuce</name>
    <dbReference type="NCBI Taxonomy" id="4236"/>
    <lineage>
        <taxon>Eukaryota</taxon>
        <taxon>Viridiplantae</taxon>
        <taxon>Streptophyta</taxon>
        <taxon>Embryophyta</taxon>
        <taxon>Tracheophyta</taxon>
        <taxon>Spermatophyta</taxon>
        <taxon>Magnoliopsida</taxon>
        <taxon>eudicotyledons</taxon>
        <taxon>Gunneridae</taxon>
        <taxon>Pentapetalae</taxon>
        <taxon>asterids</taxon>
        <taxon>campanulids</taxon>
        <taxon>Asterales</taxon>
        <taxon>Asteraceae</taxon>
        <taxon>Cichorioideae</taxon>
        <taxon>Cichorieae</taxon>
        <taxon>Lactucinae</taxon>
        <taxon>Lactuca</taxon>
    </lineage>
</organism>
<feature type="region of interest" description="Disordered" evidence="1">
    <location>
        <begin position="76"/>
        <end position="103"/>
    </location>
</feature>
<evidence type="ECO:0000313" key="2">
    <source>
        <dbReference type="EMBL" id="KAJ0201374.1"/>
    </source>
</evidence>
<dbReference type="EMBL" id="NBSK02000006">
    <property type="protein sequence ID" value="KAJ0201374.1"/>
    <property type="molecule type" value="Genomic_DNA"/>
</dbReference>
<feature type="compositionally biased region" description="Polar residues" evidence="1">
    <location>
        <begin position="91"/>
        <end position="100"/>
    </location>
</feature>
<reference evidence="2 3" key="1">
    <citation type="journal article" date="2017" name="Nat. Commun.">
        <title>Genome assembly with in vitro proximity ligation data and whole-genome triplication in lettuce.</title>
        <authorList>
            <person name="Reyes-Chin-Wo S."/>
            <person name="Wang Z."/>
            <person name="Yang X."/>
            <person name="Kozik A."/>
            <person name="Arikit S."/>
            <person name="Song C."/>
            <person name="Xia L."/>
            <person name="Froenicke L."/>
            <person name="Lavelle D.O."/>
            <person name="Truco M.J."/>
            <person name="Xia R."/>
            <person name="Zhu S."/>
            <person name="Xu C."/>
            <person name="Xu H."/>
            <person name="Xu X."/>
            <person name="Cox K."/>
            <person name="Korf I."/>
            <person name="Meyers B.C."/>
            <person name="Michelmore R.W."/>
        </authorList>
    </citation>
    <scope>NUCLEOTIDE SEQUENCE [LARGE SCALE GENOMIC DNA]</scope>
    <source>
        <strain evidence="3">cv. Salinas</strain>
        <tissue evidence="2">Seedlings</tissue>
    </source>
</reference>
<name>A0A9R1V9P7_LACSA</name>
<keyword evidence="3" id="KW-1185">Reference proteome</keyword>
<gene>
    <name evidence="2" type="ORF">LSAT_V11C600317840</name>
</gene>
<protein>
    <submittedName>
        <fullName evidence="2">Uncharacterized protein</fullName>
    </submittedName>
</protein>
<feature type="compositionally biased region" description="Basic and acidic residues" evidence="1">
    <location>
        <begin position="76"/>
        <end position="87"/>
    </location>
</feature>
<accession>A0A9R1V9P7</accession>
<evidence type="ECO:0000256" key="1">
    <source>
        <dbReference type="SAM" id="MobiDB-lite"/>
    </source>
</evidence>
<dbReference type="Proteomes" id="UP000235145">
    <property type="component" value="Unassembled WGS sequence"/>
</dbReference>
<sequence>MDLPPRIDLSRELTMFVTSGNGDKVKPEINKIVVEDNKGVSKEWFFSTQNSKDEGISLSKARKNVYWQNVESRKKQELDVNGKRNEPFKPTQPNISNPVPKQQVKASFAEGKYKVKNINYWFEGKGKPYKSGKICQKEVTEACESYLNESAASSSFSKESNPSIQKRKVVPKSKVEEKQTVDGKGKVSIDSKQLNDFILIPKSMEVDLIDSLKSKVRNWVLGSSFHNVFQSNHQGPKKPWGLNFFIDCRFYVTRNTMNIGISRVVAHVT</sequence>